<dbReference type="EMBL" id="NBSK02000001">
    <property type="protein sequence ID" value="KAJ0225302.1"/>
    <property type="molecule type" value="Genomic_DNA"/>
</dbReference>
<reference evidence="2 3" key="1">
    <citation type="journal article" date="2017" name="Nat. Commun.">
        <title>Genome assembly with in vitro proximity ligation data and whole-genome triplication in lettuce.</title>
        <authorList>
            <person name="Reyes-Chin-Wo S."/>
            <person name="Wang Z."/>
            <person name="Yang X."/>
            <person name="Kozik A."/>
            <person name="Arikit S."/>
            <person name="Song C."/>
            <person name="Xia L."/>
            <person name="Froenicke L."/>
            <person name="Lavelle D.O."/>
            <person name="Truco M.J."/>
            <person name="Xia R."/>
            <person name="Zhu S."/>
            <person name="Xu C."/>
            <person name="Xu H."/>
            <person name="Xu X."/>
            <person name="Cox K."/>
            <person name="Korf I."/>
            <person name="Meyers B.C."/>
            <person name="Michelmore R.W."/>
        </authorList>
    </citation>
    <scope>NUCLEOTIDE SEQUENCE [LARGE SCALE GENOMIC DNA]</scope>
    <source>
        <strain evidence="3">cv. Salinas</strain>
        <tissue evidence="2">Seedlings</tissue>
    </source>
</reference>
<feature type="compositionally biased region" description="Low complexity" evidence="1">
    <location>
        <begin position="26"/>
        <end position="35"/>
    </location>
</feature>
<evidence type="ECO:0000313" key="2">
    <source>
        <dbReference type="EMBL" id="KAJ0225302.1"/>
    </source>
</evidence>
<dbReference type="Proteomes" id="UP000235145">
    <property type="component" value="Unassembled WGS sequence"/>
</dbReference>
<proteinExistence type="predicted"/>
<feature type="region of interest" description="Disordered" evidence="1">
    <location>
        <begin position="1"/>
        <end position="35"/>
    </location>
</feature>
<accession>A0A9R1XXS0</accession>
<gene>
    <name evidence="2" type="ORF">LSAT_V11C100001050</name>
</gene>
<protein>
    <submittedName>
        <fullName evidence="2">Uncharacterized protein</fullName>
    </submittedName>
</protein>
<comment type="caution">
    <text evidence="2">The sequence shown here is derived from an EMBL/GenBank/DDBJ whole genome shotgun (WGS) entry which is preliminary data.</text>
</comment>
<keyword evidence="3" id="KW-1185">Reference proteome</keyword>
<organism evidence="2 3">
    <name type="scientific">Lactuca sativa</name>
    <name type="common">Garden lettuce</name>
    <dbReference type="NCBI Taxonomy" id="4236"/>
    <lineage>
        <taxon>Eukaryota</taxon>
        <taxon>Viridiplantae</taxon>
        <taxon>Streptophyta</taxon>
        <taxon>Embryophyta</taxon>
        <taxon>Tracheophyta</taxon>
        <taxon>Spermatophyta</taxon>
        <taxon>Magnoliopsida</taxon>
        <taxon>eudicotyledons</taxon>
        <taxon>Gunneridae</taxon>
        <taxon>Pentapetalae</taxon>
        <taxon>asterids</taxon>
        <taxon>campanulids</taxon>
        <taxon>Asterales</taxon>
        <taxon>Asteraceae</taxon>
        <taxon>Cichorioideae</taxon>
        <taxon>Cichorieae</taxon>
        <taxon>Lactucinae</taxon>
        <taxon>Lactuca</taxon>
    </lineage>
</organism>
<feature type="compositionally biased region" description="Polar residues" evidence="1">
    <location>
        <begin position="12"/>
        <end position="25"/>
    </location>
</feature>
<evidence type="ECO:0000313" key="3">
    <source>
        <dbReference type="Proteomes" id="UP000235145"/>
    </source>
</evidence>
<evidence type="ECO:0000256" key="1">
    <source>
        <dbReference type="SAM" id="MobiDB-lite"/>
    </source>
</evidence>
<name>A0A9R1XXS0_LACSA</name>
<sequence length="130" mass="14941">MRHQTRRVTLADSPSRSLTPQPGSRSDSPSPSLDSPSLPLKLGFSFFSWLSKLWVLQYWKPIVDNFNANLSLWKAKNVYFGGHVTLVRSDLTPKVLRVFWKEFKEGSFWGGVGNTKKIGWCGILWRSWKI</sequence>
<dbReference type="AlphaFoldDB" id="A0A9R1XXS0"/>